<comment type="subcellular location">
    <subcellularLocation>
        <location evidence="1">Nucleus</location>
    </subcellularLocation>
</comment>
<evidence type="ECO:0000313" key="5">
    <source>
        <dbReference type="Proteomes" id="UP000770015"/>
    </source>
</evidence>
<accession>A0A9P9A6Q6</accession>
<dbReference type="PANTHER" id="PTHR37534">
    <property type="entry name" value="TRANSCRIPTIONAL ACTIVATOR PROTEIN UGA3"/>
    <property type="match status" value="1"/>
</dbReference>
<dbReference type="OrthoDB" id="6730379at2759"/>
<evidence type="ECO:0000256" key="3">
    <source>
        <dbReference type="SAM" id="MobiDB-lite"/>
    </source>
</evidence>
<dbReference type="Proteomes" id="UP000770015">
    <property type="component" value="Unassembled WGS sequence"/>
</dbReference>
<organism evidence="4 5">
    <name type="scientific">Plectosphaerella plurivora</name>
    <dbReference type="NCBI Taxonomy" id="936078"/>
    <lineage>
        <taxon>Eukaryota</taxon>
        <taxon>Fungi</taxon>
        <taxon>Dikarya</taxon>
        <taxon>Ascomycota</taxon>
        <taxon>Pezizomycotina</taxon>
        <taxon>Sordariomycetes</taxon>
        <taxon>Hypocreomycetidae</taxon>
        <taxon>Glomerellales</taxon>
        <taxon>Plectosphaerellaceae</taxon>
        <taxon>Plectosphaerella</taxon>
    </lineage>
</organism>
<keyword evidence="2" id="KW-0539">Nucleus</keyword>
<feature type="compositionally biased region" description="Low complexity" evidence="3">
    <location>
        <begin position="50"/>
        <end position="61"/>
    </location>
</feature>
<proteinExistence type="predicted"/>
<feature type="region of interest" description="Disordered" evidence="3">
    <location>
        <begin position="40"/>
        <end position="71"/>
    </location>
</feature>
<dbReference type="AlphaFoldDB" id="A0A9P9A6Q6"/>
<comment type="caution">
    <text evidence="4">The sequence shown here is derived from an EMBL/GenBank/DDBJ whole genome shotgun (WGS) entry which is preliminary data.</text>
</comment>
<sequence length="465" mass="51326">MAASGELRLILETGCKTCAARGVKCPGFEVRLAWPSDMAGSKRKGRHLTARSSAAPASVSAITPRQTPEESMIRDLSPLGLPAEESFLMQHFLQNVSRISLAVDNNENGYRLLLPLALAEPSLLNATLAVAASHHSRWQHTVDLSSRKYLRASCTSLRDRFADPELIRQPATLASMLFLATYEVFLGSVRWRGHYDAIREWVRSRGDCSDVDSFLLNWVCLLDTQSAINLGTSSMPELDPWMDSSTQGNTVDVLFGCSARLPRLMAEASRLYVSSRDGLMTPDQVSQQAEHLQQQIGALAIDPESSPSIGLSCTSTSHSFSTTVGMDEEELRKRAVATAEIFRHASHIYVHRIAHGPGETLPPDMRRSLDTALGLLTMVPDARGPGANLGWCLVVLGAELDGADERDYITARWENLHLLALSNNRNGQRTLEEAWRRRDLVASGRAEPERWQDTMLRIGESQILV</sequence>
<dbReference type="GO" id="GO:0045944">
    <property type="term" value="P:positive regulation of transcription by RNA polymerase II"/>
    <property type="evidence" value="ECO:0007669"/>
    <property type="project" value="TreeGrafter"/>
</dbReference>
<gene>
    <name evidence="4" type="ORF">F5X68DRAFT_44765</name>
</gene>
<dbReference type="InterPro" id="IPR021858">
    <property type="entry name" value="Fun_TF"/>
</dbReference>
<evidence type="ECO:0000313" key="4">
    <source>
        <dbReference type="EMBL" id="KAH6670989.1"/>
    </source>
</evidence>
<dbReference type="GO" id="GO:0003700">
    <property type="term" value="F:DNA-binding transcription factor activity"/>
    <property type="evidence" value="ECO:0007669"/>
    <property type="project" value="TreeGrafter"/>
</dbReference>
<evidence type="ECO:0000256" key="1">
    <source>
        <dbReference type="ARBA" id="ARBA00004123"/>
    </source>
</evidence>
<dbReference type="EMBL" id="JAGSXJ010000029">
    <property type="protein sequence ID" value="KAH6670989.1"/>
    <property type="molecule type" value="Genomic_DNA"/>
</dbReference>
<reference evidence="4" key="1">
    <citation type="journal article" date="2021" name="Nat. Commun.">
        <title>Genetic determinants of endophytism in the Arabidopsis root mycobiome.</title>
        <authorList>
            <person name="Mesny F."/>
            <person name="Miyauchi S."/>
            <person name="Thiergart T."/>
            <person name="Pickel B."/>
            <person name="Atanasova L."/>
            <person name="Karlsson M."/>
            <person name="Huettel B."/>
            <person name="Barry K.W."/>
            <person name="Haridas S."/>
            <person name="Chen C."/>
            <person name="Bauer D."/>
            <person name="Andreopoulos W."/>
            <person name="Pangilinan J."/>
            <person name="LaButti K."/>
            <person name="Riley R."/>
            <person name="Lipzen A."/>
            <person name="Clum A."/>
            <person name="Drula E."/>
            <person name="Henrissat B."/>
            <person name="Kohler A."/>
            <person name="Grigoriev I.V."/>
            <person name="Martin F.M."/>
            <person name="Hacquard S."/>
        </authorList>
    </citation>
    <scope>NUCLEOTIDE SEQUENCE</scope>
    <source>
        <strain evidence="4">MPI-SDFR-AT-0117</strain>
    </source>
</reference>
<evidence type="ECO:0000256" key="2">
    <source>
        <dbReference type="ARBA" id="ARBA00023242"/>
    </source>
</evidence>
<name>A0A9P9A6Q6_9PEZI</name>
<dbReference type="Pfam" id="PF11951">
    <property type="entry name" value="Fungal_trans_2"/>
    <property type="match status" value="1"/>
</dbReference>
<dbReference type="GO" id="GO:0000976">
    <property type="term" value="F:transcription cis-regulatory region binding"/>
    <property type="evidence" value="ECO:0007669"/>
    <property type="project" value="TreeGrafter"/>
</dbReference>
<dbReference type="GO" id="GO:0005634">
    <property type="term" value="C:nucleus"/>
    <property type="evidence" value="ECO:0007669"/>
    <property type="project" value="UniProtKB-SubCell"/>
</dbReference>
<keyword evidence="5" id="KW-1185">Reference proteome</keyword>
<dbReference type="PANTHER" id="PTHR37534:SF17">
    <property type="entry name" value="ZN(2)-C6 FUNGAL-TYPE DOMAIN-CONTAINING PROTEIN"/>
    <property type="match status" value="1"/>
</dbReference>
<protein>
    <submittedName>
        <fullName evidence="4">Fungal-specific transcription factor domain-containing protein</fullName>
    </submittedName>
</protein>